<comment type="caution">
    <text evidence="1">The sequence shown here is derived from an EMBL/GenBank/DDBJ whole genome shotgun (WGS) entry which is preliminary data.</text>
</comment>
<evidence type="ECO:0000313" key="1">
    <source>
        <dbReference type="EMBL" id="MCI32837.1"/>
    </source>
</evidence>
<accession>A0A392R9F2</accession>
<sequence>WSDEEESEEEVESEVAKHVTALTGICMSDAESYDEELTYDELPDSYKELCLKSEEVCRTLGKQKKIIAQLQVERYDNLSKIDELHKKVNKLMFDLDEANKEVDKLNVILNK</sequence>
<keyword evidence="2" id="KW-1185">Reference proteome</keyword>
<dbReference type="AlphaFoldDB" id="A0A392R9F2"/>
<dbReference type="Proteomes" id="UP000265520">
    <property type="component" value="Unassembled WGS sequence"/>
</dbReference>
<dbReference type="EMBL" id="LXQA010199167">
    <property type="protein sequence ID" value="MCI32837.1"/>
    <property type="molecule type" value="Genomic_DNA"/>
</dbReference>
<reference evidence="1 2" key="1">
    <citation type="journal article" date="2018" name="Front. Plant Sci.">
        <title>Red Clover (Trifolium pratense) and Zigzag Clover (T. medium) - A Picture of Genomic Similarities and Differences.</title>
        <authorList>
            <person name="Dluhosova J."/>
            <person name="Istvanek J."/>
            <person name="Nedelnik J."/>
            <person name="Repkova J."/>
        </authorList>
    </citation>
    <scope>NUCLEOTIDE SEQUENCE [LARGE SCALE GENOMIC DNA]</scope>
    <source>
        <strain evidence="2">cv. 10/8</strain>
        <tissue evidence="1">Leaf</tissue>
    </source>
</reference>
<proteinExistence type="predicted"/>
<name>A0A392R9F2_9FABA</name>
<evidence type="ECO:0000313" key="2">
    <source>
        <dbReference type="Proteomes" id="UP000265520"/>
    </source>
</evidence>
<feature type="non-terminal residue" evidence="1">
    <location>
        <position position="1"/>
    </location>
</feature>
<organism evidence="1 2">
    <name type="scientific">Trifolium medium</name>
    <dbReference type="NCBI Taxonomy" id="97028"/>
    <lineage>
        <taxon>Eukaryota</taxon>
        <taxon>Viridiplantae</taxon>
        <taxon>Streptophyta</taxon>
        <taxon>Embryophyta</taxon>
        <taxon>Tracheophyta</taxon>
        <taxon>Spermatophyta</taxon>
        <taxon>Magnoliopsida</taxon>
        <taxon>eudicotyledons</taxon>
        <taxon>Gunneridae</taxon>
        <taxon>Pentapetalae</taxon>
        <taxon>rosids</taxon>
        <taxon>fabids</taxon>
        <taxon>Fabales</taxon>
        <taxon>Fabaceae</taxon>
        <taxon>Papilionoideae</taxon>
        <taxon>50 kb inversion clade</taxon>
        <taxon>NPAAA clade</taxon>
        <taxon>Hologalegina</taxon>
        <taxon>IRL clade</taxon>
        <taxon>Trifolieae</taxon>
        <taxon>Trifolium</taxon>
    </lineage>
</organism>
<protein>
    <submittedName>
        <fullName evidence="1">Gag-pol polyprotein</fullName>
    </submittedName>
</protein>